<organism evidence="5 7">
    <name type="scientific">Superficieibacter electus</name>
    <dbReference type="NCBI Taxonomy" id="2022662"/>
    <lineage>
        <taxon>Bacteria</taxon>
        <taxon>Pseudomonadati</taxon>
        <taxon>Pseudomonadota</taxon>
        <taxon>Gammaproteobacteria</taxon>
        <taxon>Enterobacterales</taxon>
        <taxon>Enterobacteriaceae</taxon>
        <taxon>Superficieibacter</taxon>
    </lineage>
</organism>
<dbReference type="RefSeq" id="WP_103678751.1">
    <property type="nucleotide sequence ID" value="NZ_PQGD01000037.1"/>
</dbReference>
<proteinExistence type="inferred from homology"/>
<protein>
    <recommendedName>
        <fullName evidence="3">Integrase DNA-binding domain-containing protein</fullName>
    </recommendedName>
</protein>
<accession>A0A2P5GH83</accession>
<feature type="domain" description="Integrase DNA-binding" evidence="3">
    <location>
        <begin position="8"/>
        <end position="65"/>
    </location>
</feature>
<evidence type="ECO:0000313" key="7">
    <source>
        <dbReference type="Proteomes" id="UP000247005"/>
    </source>
</evidence>
<reference evidence="6 7" key="1">
    <citation type="submission" date="2018-01" db="EMBL/GenBank/DDBJ databases">
        <title>Superficieibacter electus gen. nov., sp. nov., an extended-spectrum beta-lactamase possessing member of the Enterobacteriaceae family, isolated from intensive care unit surfaces.</title>
        <authorList>
            <person name="Potter R.F."/>
            <person name="D'Souza A.W."/>
        </authorList>
    </citation>
    <scope>NUCLEOTIDE SEQUENCE [LARGE SCALE GENOMIC DNA]</scope>
    <source>
        <strain evidence="5 7">BP-1</strain>
        <strain evidence="4 6">BP-2</strain>
    </source>
</reference>
<keyword evidence="6" id="KW-1185">Reference proteome</keyword>
<dbReference type="Proteomes" id="UP000237073">
    <property type="component" value="Unassembled WGS sequence"/>
</dbReference>
<name>A0A2P5GH83_9ENTR</name>
<dbReference type="GO" id="GO:0015074">
    <property type="term" value="P:DNA integration"/>
    <property type="evidence" value="ECO:0007669"/>
    <property type="project" value="UniProtKB-KW"/>
</dbReference>
<dbReference type="Proteomes" id="UP000247005">
    <property type="component" value="Unassembled WGS sequence"/>
</dbReference>
<evidence type="ECO:0000313" key="6">
    <source>
        <dbReference type="Proteomes" id="UP000237073"/>
    </source>
</evidence>
<gene>
    <name evidence="5" type="ORF">CHU32_26180</name>
    <name evidence="4" type="ORF">CHU33_26365</name>
</gene>
<evidence type="ECO:0000313" key="4">
    <source>
        <dbReference type="EMBL" id="POP40635.1"/>
    </source>
</evidence>
<dbReference type="InterPro" id="IPR025166">
    <property type="entry name" value="Integrase_DNA_bind_dom"/>
</dbReference>
<evidence type="ECO:0000259" key="3">
    <source>
        <dbReference type="Pfam" id="PF13356"/>
    </source>
</evidence>
<dbReference type="Gene3D" id="3.30.160.390">
    <property type="entry name" value="Integrase, DNA-binding domain"/>
    <property type="match status" value="1"/>
</dbReference>
<dbReference type="InterPro" id="IPR038488">
    <property type="entry name" value="Integrase_DNA-bd_sf"/>
</dbReference>
<dbReference type="Pfam" id="PF13356">
    <property type="entry name" value="Arm-DNA-bind_3"/>
    <property type="match status" value="1"/>
</dbReference>
<evidence type="ECO:0000313" key="5">
    <source>
        <dbReference type="EMBL" id="POP41681.1"/>
    </source>
</evidence>
<dbReference type="AlphaFoldDB" id="A0A2P5GH83"/>
<evidence type="ECO:0000256" key="2">
    <source>
        <dbReference type="ARBA" id="ARBA00022908"/>
    </source>
</evidence>
<dbReference type="PANTHER" id="PTHR30629">
    <property type="entry name" value="PROPHAGE INTEGRASE"/>
    <property type="match status" value="1"/>
</dbReference>
<dbReference type="InterPro" id="IPR050808">
    <property type="entry name" value="Phage_Integrase"/>
</dbReference>
<evidence type="ECO:0000256" key="1">
    <source>
        <dbReference type="ARBA" id="ARBA00008857"/>
    </source>
</evidence>
<dbReference type="EMBL" id="PQGE01000040">
    <property type="protein sequence ID" value="POP40635.1"/>
    <property type="molecule type" value="Genomic_DNA"/>
</dbReference>
<comment type="similarity">
    <text evidence="1">Belongs to the 'phage' integrase family.</text>
</comment>
<dbReference type="OrthoDB" id="9795573at2"/>
<dbReference type="PANTHER" id="PTHR30629:SF6">
    <property type="entry name" value="PROPHAGE INTEGRASE INTA-RELATED"/>
    <property type="match status" value="1"/>
</dbReference>
<sequence>MAIVTNPLTATQIQKAKPGDKAYYLFDGQGLCLQIKPNGNKYWHCRYKRPVTGSTTTISLGAYPQGYRYVVLYAASIGG</sequence>
<keyword evidence="2" id="KW-0229">DNA integration</keyword>
<comment type="caution">
    <text evidence="5">The sequence shown here is derived from an EMBL/GenBank/DDBJ whole genome shotgun (WGS) entry which is preliminary data.</text>
</comment>
<dbReference type="EMBL" id="PQGD01000037">
    <property type="protein sequence ID" value="POP41681.1"/>
    <property type="molecule type" value="Genomic_DNA"/>
</dbReference>